<evidence type="ECO:0000313" key="1">
    <source>
        <dbReference type="EMBL" id="KAE9585610.1"/>
    </source>
</evidence>
<accession>A0A6A5LD48</accession>
<name>A0A6A5LD48_LUPAL</name>
<proteinExistence type="predicted"/>
<sequence length="185" mass="20440">MASRARKTCCAVCCLLLIVVIVVIVTLSLTVFKIKDPIVTVHAFGLDNLKFTLEPDSKLSVGMLITMVNLNYGSFTYIDSTGYVDYRGTMVAEIPMVSNYVPARSSINVTTYAVFMIGKMIQNPMFFPDFVNNKVLNMTSTTELPGKVSVLKFIKLKAMAYSTCNISLNLYAKTADTNCISKLKL</sequence>
<dbReference type="EMBL" id="WOCE01000024">
    <property type="protein sequence ID" value="KAE9585610.1"/>
    <property type="molecule type" value="Genomic_DNA"/>
</dbReference>
<keyword evidence="2" id="KW-1185">Reference proteome</keyword>
<dbReference type="InterPro" id="IPR055301">
    <property type="entry name" value="Lea14-like_2"/>
</dbReference>
<organism evidence="1 2">
    <name type="scientific">Lupinus albus</name>
    <name type="common">White lupine</name>
    <name type="synonym">Lupinus termis</name>
    <dbReference type="NCBI Taxonomy" id="3870"/>
    <lineage>
        <taxon>Eukaryota</taxon>
        <taxon>Viridiplantae</taxon>
        <taxon>Streptophyta</taxon>
        <taxon>Embryophyta</taxon>
        <taxon>Tracheophyta</taxon>
        <taxon>Spermatophyta</taxon>
        <taxon>Magnoliopsida</taxon>
        <taxon>eudicotyledons</taxon>
        <taxon>Gunneridae</taxon>
        <taxon>Pentapetalae</taxon>
        <taxon>rosids</taxon>
        <taxon>fabids</taxon>
        <taxon>Fabales</taxon>
        <taxon>Fabaceae</taxon>
        <taxon>Papilionoideae</taxon>
        <taxon>50 kb inversion clade</taxon>
        <taxon>genistoids sensu lato</taxon>
        <taxon>core genistoids</taxon>
        <taxon>Genisteae</taxon>
        <taxon>Lupinus</taxon>
    </lineage>
</organism>
<evidence type="ECO:0000313" key="2">
    <source>
        <dbReference type="Proteomes" id="UP000447434"/>
    </source>
</evidence>
<protein>
    <submittedName>
        <fullName evidence="1">Putative immunoglobulin-like protein</fullName>
    </submittedName>
</protein>
<gene>
    <name evidence="1" type="ORF">Lalb_Chr24g0393121</name>
</gene>
<dbReference type="OrthoDB" id="674678at2759"/>
<comment type="caution">
    <text evidence="1">The sequence shown here is derived from an EMBL/GenBank/DDBJ whole genome shotgun (WGS) entry which is preliminary data.</text>
</comment>
<dbReference type="Proteomes" id="UP000447434">
    <property type="component" value="Chromosome 24"/>
</dbReference>
<dbReference type="AlphaFoldDB" id="A0A6A5LD48"/>
<reference evidence="2" key="1">
    <citation type="journal article" date="2020" name="Nat. Commun.">
        <title>Genome sequence of the cluster root forming white lupin.</title>
        <authorList>
            <person name="Hufnagel B."/>
            <person name="Marques A."/>
            <person name="Soriano A."/>
            <person name="Marques L."/>
            <person name="Divol F."/>
            <person name="Doumas P."/>
            <person name="Sallet E."/>
            <person name="Mancinotti D."/>
            <person name="Carrere S."/>
            <person name="Marande W."/>
            <person name="Arribat S."/>
            <person name="Keller J."/>
            <person name="Huneau C."/>
            <person name="Blein T."/>
            <person name="Aime D."/>
            <person name="Laguerre M."/>
            <person name="Taylor J."/>
            <person name="Schubert V."/>
            <person name="Nelson M."/>
            <person name="Geu-Flores F."/>
            <person name="Crespi M."/>
            <person name="Gallardo-Guerrero K."/>
            <person name="Delaux P.-M."/>
            <person name="Salse J."/>
            <person name="Berges H."/>
            <person name="Guyot R."/>
            <person name="Gouzy J."/>
            <person name="Peret B."/>
        </authorList>
    </citation>
    <scope>NUCLEOTIDE SEQUENCE [LARGE SCALE GENOMIC DNA]</scope>
    <source>
        <strain evidence="2">cv. Amiga</strain>
    </source>
</reference>
<dbReference type="PANTHER" id="PTHR31852">
    <property type="entry name" value="LATE EMBRYOGENESIS ABUNDANT (LEA) HYDROXYPROLINE-RICH GLYCOPROTEIN FAMILY"/>
    <property type="match status" value="1"/>
</dbReference>